<dbReference type="InterPro" id="IPR036111">
    <property type="entry name" value="Mal/L-sulfo/L-lacto_DH-like_sf"/>
</dbReference>
<comment type="similarity">
    <text evidence="1">Belongs to the LDH2/MDH2 oxidoreductase family.</text>
</comment>
<dbReference type="Gene3D" id="3.30.1370.60">
    <property type="entry name" value="Hypothetical oxidoreductase yiak, domain 2"/>
    <property type="match status" value="1"/>
</dbReference>
<dbReference type="PANTHER" id="PTHR11091">
    <property type="entry name" value="OXIDOREDUCTASE-RELATED"/>
    <property type="match status" value="1"/>
</dbReference>
<dbReference type="Proteomes" id="UP000234845">
    <property type="component" value="Unassembled WGS sequence"/>
</dbReference>
<accession>A0A2N5XZY4</accession>
<dbReference type="InterPro" id="IPR043144">
    <property type="entry name" value="Mal/L-sulf/L-lact_DH-like_ah"/>
</dbReference>
<reference evidence="4" key="1">
    <citation type="submission" date="2017-11" db="EMBL/GenBank/DDBJ databases">
        <title>The draft genome sequence of Chromatocurvus sp. F02.</title>
        <authorList>
            <person name="Du Z.-J."/>
            <person name="Chang Y.-Q."/>
        </authorList>
    </citation>
    <scope>NUCLEOTIDE SEQUENCE [LARGE SCALE GENOMIC DNA]</scope>
    <source>
        <strain evidence="4">F02</strain>
    </source>
</reference>
<dbReference type="RefSeq" id="WP_101522272.1">
    <property type="nucleotide sequence ID" value="NZ_PKLZ01000011.1"/>
</dbReference>
<dbReference type="SUPFAM" id="SSF89733">
    <property type="entry name" value="L-sulfolactate dehydrogenase-like"/>
    <property type="match status" value="1"/>
</dbReference>
<dbReference type="PANTHER" id="PTHR11091:SF0">
    <property type="entry name" value="MALATE DEHYDROGENASE"/>
    <property type="match status" value="1"/>
</dbReference>
<keyword evidence="2" id="KW-0560">Oxidoreductase</keyword>
<sequence>MSIRYSHDELNRFVVNLFQAAGLAQERAEVLSRVFLEADLLGYTTHGTNRVASNLGWLLDGPSRLEGEPEVLADRGAVFNWDAGFLPGPWVVSQALETALQRVPEHGVVTATIRRSQHIACLAAYCPPIINAGYMVLMTCSTPAEHTVSAFGGSDPLFSANPLAMAAPGDEYPLLFDISMSVTAGGYVARAQREGTRMAEPCLKDAQGNVTDDPAALAGPPPGSIMPIGGVDHGYKGAALSIATEVLSMALGGYGRADEQSAGDGEANSVFLQVIDPAAFGSLAAFKRQLAALQSMVTGSAVAVGEPAPRFPGQRAWQHRTEQLEQGIALYPNILEDLAPWARRLSVELPVPLA</sequence>
<dbReference type="GO" id="GO:0016491">
    <property type="term" value="F:oxidoreductase activity"/>
    <property type="evidence" value="ECO:0007669"/>
    <property type="project" value="UniProtKB-KW"/>
</dbReference>
<organism evidence="3 4">
    <name type="scientific">Kineobactrum sediminis</name>
    <dbReference type="NCBI Taxonomy" id="1905677"/>
    <lineage>
        <taxon>Bacteria</taxon>
        <taxon>Pseudomonadati</taxon>
        <taxon>Pseudomonadota</taxon>
        <taxon>Gammaproteobacteria</taxon>
        <taxon>Cellvibrionales</taxon>
        <taxon>Halieaceae</taxon>
        <taxon>Kineobactrum</taxon>
    </lineage>
</organism>
<dbReference type="InterPro" id="IPR003767">
    <property type="entry name" value="Malate/L-lactate_DH-like"/>
</dbReference>
<comment type="caution">
    <text evidence="3">The sequence shown here is derived from an EMBL/GenBank/DDBJ whole genome shotgun (WGS) entry which is preliminary data.</text>
</comment>
<dbReference type="Gene3D" id="1.10.1530.10">
    <property type="match status" value="1"/>
</dbReference>
<dbReference type="EMBL" id="PKLZ01000011">
    <property type="protein sequence ID" value="PLW81708.1"/>
    <property type="molecule type" value="Genomic_DNA"/>
</dbReference>
<evidence type="ECO:0000256" key="1">
    <source>
        <dbReference type="ARBA" id="ARBA00006056"/>
    </source>
</evidence>
<dbReference type="Pfam" id="PF02615">
    <property type="entry name" value="Ldh_2"/>
    <property type="match status" value="1"/>
</dbReference>
<gene>
    <name evidence="3" type="ORF">CWI75_14710</name>
</gene>
<dbReference type="OrthoDB" id="9769447at2"/>
<name>A0A2N5XZY4_9GAMM</name>
<proteinExistence type="inferred from homology"/>
<evidence type="ECO:0000313" key="3">
    <source>
        <dbReference type="EMBL" id="PLW81708.1"/>
    </source>
</evidence>
<protein>
    <submittedName>
        <fullName evidence="3">Lactate dehydrogenase</fullName>
    </submittedName>
</protein>
<evidence type="ECO:0000313" key="4">
    <source>
        <dbReference type="Proteomes" id="UP000234845"/>
    </source>
</evidence>
<evidence type="ECO:0000256" key="2">
    <source>
        <dbReference type="ARBA" id="ARBA00023002"/>
    </source>
</evidence>
<keyword evidence="4" id="KW-1185">Reference proteome</keyword>
<dbReference type="InterPro" id="IPR043143">
    <property type="entry name" value="Mal/L-sulf/L-lact_DH-like_NADP"/>
</dbReference>
<dbReference type="AlphaFoldDB" id="A0A2N5XZY4"/>